<organism evidence="2 3">
    <name type="scientific">Eschrichtius robustus</name>
    <name type="common">California gray whale</name>
    <name type="synonym">Eschrichtius gibbosus</name>
    <dbReference type="NCBI Taxonomy" id="9764"/>
    <lineage>
        <taxon>Eukaryota</taxon>
        <taxon>Metazoa</taxon>
        <taxon>Chordata</taxon>
        <taxon>Craniata</taxon>
        <taxon>Vertebrata</taxon>
        <taxon>Euteleostomi</taxon>
        <taxon>Mammalia</taxon>
        <taxon>Eutheria</taxon>
        <taxon>Laurasiatheria</taxon>
        <taxon>Artiodactyla</taxon>
        <taxon>Whippomorpha</taxon>
        <taxon>Cetacea</taxon>
        <taxon>Mysticeti</taxon>
        <taxon>Eschrichtiidae</taxon>
        <taxon>Eschrichtius</taxon>
    </lineage>
</organism>
<evidence type="ECO:0000313" key="2">
    <source>
        <dbReference type="EMBL" id="KAJ8788273.1"/>
    </source>
</evidence>
<gene>
    <name evidence="2" type="ORF">J1605_022567</name>
</gene>
<evidence type="ECO:0000256" key="1">
    <source>
        <dbReference type="SAM" id="MobiDB-lite"/>
    </source>
</evidence>
<reference evidence="2 3" key="1">
    <citation type="submission" date="2022-11" db="EMBL/GenBank/DDBJ databases">
        <title>Whole genome sequence of Eschrichtius robustus ER-17-0199.</title>
        <authorList>
            <person name="Bruniche-Olsen A."/>
            <person name="Black A.N."/>
            <person name="Fields C.J."/>
            <person name="Walden K."/>
            <person name="Dewoody J.A."/>
        </authorList>
    </citation>
    <scope>NUCLEOTIDE SEQUENCE [LARGE SCALE GENOMIC DNA]</scope>
    <source>
        <strain evidence="2">ER-17-0199</strain>
        <tissue evidence="2">Blubber</tissue>
    </source>
</reference>
<dbReference type="AlphaFoldDB" id="A0AB34H8L8"/>
<feature type="compositionally biased region" description="Basic and acidic residues" evidence="1">
    <location>
        <begin position="28"/>
        <end position="50"/>
    </location>
</feature>
<accession>A0AB34H8L8</accession>
<proteinExistence type="predicted"/>
<dbReference type="Proteomes" id="UP001159641">
    <property type="component" value="Unassembled WGS sequence"/>
</dbReference>
<name>A0AB34H8L8_ESCRO</name>
<feature type="compositionally biased region" description="Low complexity" evidence="1">
    <location>
        <begin position="62"/>
        <end position="72"/>
    </location>
</feature>
<sequence>MGLKFRRSARPNKQTRCRSLGTSGAVRADPEARPRSRSTERKEPAEERQRRCPARPLPSTPGSPQAPAASSPGLRSSGHQGCKALARSRQAAMTAARLNFQSCSGARAEKAQRAQGDTGFARTNYRAPPARPLANQQGLPPHAQRRHFACVSKGRVYPSDSIEGVHIRVWVAAYRLPN</sequence>
<protein>
    <submittedName>
        <fullName evidence="2">Uncharacterized protein</fullName>
    </submittedName>
</protein>
<keyword evidence="3" id="KW-1185">Reference proteome</keyword>
<comment type="caution">
    <text evidence="2">The sequence shown here is derived from an EMBL/GenBank/DDBJ whole genome shotgun (WGS) entry which is preliminary data.</text>
</comment>
<feature type="region of interest" description="Disordered" evidence="1">
    <location>
        <begin position="1"/>
        <end position="85"/>
    </location>
</feature>
<dbReference type="EMBL" id="JAIQCJ010001628">
    <property type="protein sequence ID" value="KAJ8788273.1"/>
    <property type="molecule type" value="Genomic_DNA"/>
</dbReference>
<feature type="compositionally biased region" description="Basic residues" evidence="1">
    <location>
        <begin position="1"/>
        <end position="16"/>
    </location>
</feature>
<evidence type="ECO:0000313" key="3">
    <source>
        <dbReference type="Proteomes" id="UP001159641"/>
    </source>
</evidence>